<dbReference type="Proteomes" id="UP000475862">
    <property type="component" value="Unassembled WGS sequence"/>
</dbReference>
<evidence type="ECO:0000313" key="2">
    <source>
        <dbReference type="Proteomes" id="UP000475862"/>
    </source>
</evidence>
<gene>
    <name evidence="1" type="ORF">AGLY_014865</name>
</gene>
<evidence type="ECO:0000313" key="1">
    <source>
        <dbReference type="EMBL" id="KAE9524815.1"/>
    </source>
</evidence>
<sequence>MNVTKTSLRKKNSIVSVPRVSKLSYRALNYALFPFLRVKVKGFFELLLNGRPLGMYCKQTVTCVAVYTLSDTFKSRLPTAFKYKIQTYHDKGLLLSLLIALHARTIFHVTSPASLTDAVITGTADKLLLFENVRIFQFSLLVSIVLQVCDIFPFYPTEIGSHVININAILNSSCLNDIRISTSAALSTVSNLYSQGLIDSIHSINYLTIVKNFYFYSQYNCILTMSYHFSFSFYNVADRLA</sequence>
<dbReference type="AlphaFoldDB" id="A0A6G0T398"/>
<accession>A0A6G0T398</accession>
<keyword evidence="2" id="KW-1185">Reference proteome</keyword>
<proteinExistence type="predicted"/>
<protein>
    <submittedName>
        <fullName evidence="1">Uncharacterized protein</fullName>
    </submittedName>
</protein>
<name>A0A6G0T398_APHGL</name>
<comment type="caution">
    <text evidence="1">The sequence shown here is derived from an EMBL/GenBank/DDBJ whole genome shotgun (WGS) entry which is preliminary data.</text>
</comment>
<dbReference type="EMBL" id="VYZN01000065">
    <property type="protein sequence ID" value="KAE9524815.1"/>
    <property type="molecule type" value="Genomic_DNA"/>
</dbReference>
<organism evidence="1 2">
    <name type="scientific">Aphis glycines</name>
    <name type="common">Soybean aphid</name>
    <dbReference type="NCBI Taxonomy" id="307491"/>
    <lineage>
        <taxon>Eukaryota</taxon>
        <taxon>Metazoa</taxon>
        <taxon>Ecdysozoa</taxon>
        <taxon>Arthropoda</taxon>
        <taxon>Hexapoda</taxon>
        <taxon>Insecta</taxon>
        <taxon>Pterygota</taxon>
        <taxon>Neoptera</taxon>
        <taxon>Paraneoptera</taxon>
        <taxon>Hemiptera</taxon>
        <taxon>Sternorrhyncha</taxon>
        <taxon>Aphidomorpha</taxon>
        <taxon>Aphidoidea</taxon>
        <taxon>Aphididae</taxon>
        <taxon>Aphidini</taxon>
        <taxon>Aphis</taxon>
        <taxon>Aphis</taxon>
    </lineage>
</organism>
<reference evidence="1 2" key="1">
    <citation type="submission" date="2019-08" db="EMBL/GenBank/DDBJ databases">
        <title>The genome of the soybean aphid Biotype 1, its phylome, world population structure and adaptation to the North American continent.</title>
        <authorList>
            <person name="Giordano R."/>
            <person name="Donthu R.K."/>
            <person name="Hernandez A.G."/>
            <person name="Wright C.L."/>
            <person name="Zimin A.V."/>
        </authorList>
    </citation>
    <scope>NUCLEOTIDE SEQUENCE [LARGE SCALE GENOMIC DNA]</scope>
    <source>
        <tissue evidence="1">Whole aphids</tissue>
    </source>
</reference>